<proteinExistence type="inferred from homology"/>
<dbReference type="InterPro" id="IPR015865">
    <property type="entry name" value="Riboflavin_kinase_bac/euk"/>
</dbReference>
<sequence length="335" mass="36077">MPDPIALDWGKPRRAWQACGVLSRHERTGPSVQGSGRSVVTIGVYDGVHRGHQRVVERAVAVAGERGLRSVAVTFEPHPDEVVRPGSHPQRLTSPRRRAELLTGLGVDEIDVVEFTLELSRTSPADFAQSVLGERARAAVVVVGEDFVFGQGASGDVETLQTLGDKYDFEVDVVPMLNGVSSTAIRERIVAGDVEGAAAALGRPHRVEGVVVRGYQRGRQLGFPTANVETPQHTAIPADGVYAGWLECVPVANLPALYAGERWPAAISVGTNPTFEGVPRTVEAYALDRDDLELYGVHVGVDFAARLRGNTRFESIDALIEQIHADVAATRRLTT</sequence>
<dbReference type="GO" id="GO:0003919">
    <property type="term" value="F:FMN adenylyltransferase activity"/>
    <property type="evidence" value="ECO:0007669"/>
    <property type="project" value="UniProtKB-UniRule"/>
</dbReference>
<evidence type="ECO:0000256" key="1">
    <source>
        <dbReference type="ARBA" id="ARBA00002121"/>
    </source>
</evidence>
<reference evidence="17 18" key="1">
    <citation type="submission" date="2019-01" db="EMBL/GenBank/DDBJ databases">
        <title>Sequencing the genomes of 1000 actinobacteria strains.</title>
        <authorList>
            <person name="Klenk H.-P."/>
        </authorList>
    </citation>
    <scope>NUCLEOTIDE SEQUENCE [LARGE SCALE GENOMIC DNA]</scope>
    <source>
        <strain evidence="17 18">DSM 43925</strain>
    </source>
</reference>
<dbReference type="InterPro" id="IPR014729">
    <property type="entry name" value="Rossmann-like_a/b/a_fold"/>
</dbReference>
<comment type="caution">
    <text evidence="17">The sequence shown here is derived from an EMBL/GenBank/DDBJ whole genome shotgun (WGS) entry which is preliminary data.</text>
</comment>
<dbReference type="NCBIfam" id="TIGR00125">
    <property type="entry name" value="cyt_tran_rel"/>
    <property type="match status" value="1"/>
</dbReference>
<keyword evidence="4 15" id="KW-0285">Flavoprotein</keyword>
<dbReference type="EC" id="2.7.1.26" evidence="15"/>
<evidence type="ECO:0000256" key="4">
    <source>
        <dbReference type="ARBA" id="ARBA00022630"/>
    </source>
</evidence>
<keyword evidence="12" id="KW-0511">Multifunctional enzyme</keyword>
<dbReference type="GO" id="GO:0009398">
    <property type="term" value="P:FMN biosynthetic process"/>
    <property type="evidence" value="ECO:0007669"/>
    <property type="project" value="UniProtKB-UniRule"/>
</dbReference>
<evidence type="ECO:0000256" key="10">
    <source>
        <dbReference type="ARBA" id="ARBA00022827"/>
    </source>
</evidence>
<evidence type="ECO:0000256" key="12">
    <source>
        <dbReference type="ARBA" id="ARBA00023268"/>
    </source>
</evidence>
<evidence type="ECO:0000256" key="7">
    <source>
        <dbReference type="ARBA" id="ARBA00022695"/>
    </source>
</evidence>
<dbReference type="InterPro" id="IPR004821">
    <property type="entry name" value="Cyt_trans-like"/>
</dbReference>
<dbReference type="GO" id="GO:0006747">
    <property type="term" value="P:FAD biosynthetic process"/>
    <property type="evidence" value="ECO:0007669"/>
    <property type="project" value="UniProtKB-UniRule"/>
</dbReference>
<keyword evidence="6 15" id="KW-0808">Transferase</keyword>
<comment type="catalytic activity">
    <reaction evidence="13 15">
        <text>riboflavin + ATP = FMN + ADP + H(+)</text>
        <dbReference type="Rhea" id="RHEA:14357"/>
        <dbReference type="ChEBI" id="CHEBI:15378"/>
        <dbReference type="ChEBI" id="CHEBI:30616"/>
        <dbReference type="ChEBI" id="CHEBI:57986"/>
        <dbReference type="ChEBI" id="CHEBI:58210"/>
        <dbReference type="ChEBI" id="CHEBI:456216"/>
        <dbReference type="EC" id="2.7.1.26"/>
    </reaction>
</comment>
<dbReference type="CDD" id="cd02064">
    <property type="entry name" value="FAD_synthetase_N"/>
    <property type="match status" value="1"/>
</dbReference>
<comment type="catalytic activity">
    <reaction evidence="14 15">
        <text>FMN + ATP + H(+) = FAD + diphosphate</text>
        <dbReference type="Rhea" id="RHEA:17237"/>
        <dbReference type="ChEBI" id="CHEBI:15378"/>
        <dbReference type="ChEBI" id="CHEBI:30616"/>
        <dbReference type="ChEBI" id="CHEBI:33019"/>
        <dbReference type="ChEBI" id="CHEBI:57692"/>
        <dbReference type="ChEBI" id="CHEBI:58210"/>
        <dbReference type="EC" id="2.7.7.2"/>
    </reaction>
</comment>
<protein>
    <recommendedName>
        <fullName evidence="15">Riboflavin biosynthesis protein</fullName>
    </recommendedName>
    <domain>
        <recommendedName>
            <fullName evidence="15">Riboflavin kinase</fullName>
            <ecNumber evidence="15">2.7.1.26</ecNumber>
        </recommendedName>
        <alternativeName>
            <fullName evidence="15">Flavokinase</fullName>
        </alternativeName>
    </domain>
    <domain>
        <recommendedName>
            <fullName evidence="15">FMN adenylyltransferase</fullName>
            <ecNumber evidence="15">2.7.7.2</ecNumber>
        </recommendedName>
        <alternativeName>
            <fullName evidence="15">FAD pyrophosphorylase</fullName>
        </alternativeName>
        <alternativeName>
            <fullName evidence="15">FAD synthase</fullName>
        </alternativeName>
    </domain>
</protein>
<evidence type="ECO:0000256" key="3">
    <source>
        <dbReference type="ARBA" id="ARBA00005201"/>
    </source>
</evidence>
<dbReference type="EC" id="2.7.7.2" evidence="15"/>
<dbReference type="PIRSF" id="PIRSF004491">
    <property type="entry name" value="FAD_Synth"/>
    <property type="match status" value="1"/>
</dbReference>
<gene>
    <name evidence="17" type="ORF">EDD27_0322</name>
</gene>
<keyword evidence="18" id="KW-1185">Reference proteome</keyword>
<feature type="domain" description="Riboflavin kinase" evidence="16">
    <location>
        <begin position="200"/>
        <end position="335"/>
    </location>
</feature>
<evidence type="ECO:0000256" key="2">
    <source>
        <dbReference type="ARBA" id="ARBA00004726"/>
    </source>
</evidence>
<evidence type="ECO:0000256" key="8">
    <source>
        <dbReference type="ARBA" id="ARBA00022741"/>
    </source>
</evidence>
<organism evidence="17 18">
    <name type="scientific">Nonomuraea polychroma</name>
    <dbReference type="NCBI Taxonomy" id="46176"/>
    <lineage>
        <taxon>Bacteria</taxon>
        <taxon>Bacillati</taxon>
        <taxon>Actinomycetota</taxon>
        <taxon>Actinomycetes</taxon>
        <taxon>Streptosporangiales</taxon>
        <taxon>Streptosporangiaceae</taxon>
        <taxon>Nonomuraea</taxon>
    </lineage>
</organism>
<dbReference type="GO" id="GO:0009231">
    <property type="term" value="P:riboflavin biosynthetic process"/>
    <property type="evidence" value="ECO:0007669"/>
    <property type="project" value="InterPro"/>
</dbReference>
<keyword evidence="10 15" id="KW-0274">FAD</keyword>
<evidence type="ECO:0000256" key="15">
    <source>
        <dbReference type="PIRNR" id="PIRNR004491"/>
    </source>
</evidence>
<dbReference type="Gene3D" id="2.40.30.30">
    <property type="entry name" value="Riboflavin kinase-like"/>
    <property type="match status" value="1"/>
</dbReference>
<comment type="pathway">
    <text evidence="2 15">Cofactor biosynthesis; FAD biosynthesis; FAD from FMN: step 1/1.</text>
</comment>
<comment type="pathway">
    <text evidence="3 15">Cofactor biosynthesis; FMN biosynthesis; FMN from riboflavin (ATP route): step 1/1.</text>
</comment>
<keyword evidence="5 15" id="KW-0288">FMN</keyword>
<evidence type="ECO:0000256" key="6">
    <source>
        <dbReference type="ARBA" id="ARBA00022679"/>
    </source>
</evidence>
<comment type="similarity">
    <text evidence="15">Belongs to the ribF family.</text>
</comment>
<dbReference type="FunFam" id="2.40.30.30:FF:000003">
    <property type="entry name" value="Riboflavin biosynthesis protein"/>
    <property type="match status" value="1"/>
</dbReference>
<evidence type="ECO:0000256" key="11">
    <source>
        <dbReference type="ARBA" id="ARBA00022840"/>
    </source>
</evidence>
<dbReference type="NCBIfam" id="NF004160">
    <property type="entry name" value="PRK05627.1-3"/>
    <property type="match status" value="1"/>
</dbReference>
<dbReference type="UniPathway" id="UPA00276">
    <property type="reaction ID" value="UER00406"/>
</dbReference>
<dbReference type="UniPathway" id="UPA00277">
    <property type="reaction ID" value="UER00407"/>
</dbReference>
<dbReference type="SUPFAM" id="SSF82114">
    <property type="entry name" value="Riboflavin kinase-like"/>
    <property type="match status" value="1"/>
</dbReference>
<evidence type="ECO:0000256" key="9">
    <source>
        <dbReference type="ARBA" id="ARBA00022777"/>
    </source>
</evidence>
<dbReference type="Pfam" id="PF01687">
    <property type="entry name" value="Flavokinase"/>
    <property type="match status" value="1"/>
</dbReference>
<accession>A0A438LX24</accession>
<keyword evidence="7 15" id="KW-0548">Nucleotidyltransferase</keyword>
<dbReference type="Pfam" id="PF06574">
    <property type="entry name" value="FAD_syn"/>
    <property type="match status" value="1"/>
</dbReference>
<evidence type="ECO:0000256" key="14">
    <source>
        <dbReference type="ARBA" id="ARBA00049494"/>
    </source>
</evidence>
<evidence type="ECO:0000259" key="16">
    <source>
        <dbReference type="SMART" id="SM00904"/>
    </source>
</evidence>
<keyword evidence="11 15" id="KW-0067">ATP-binding</keyword>
<dbReference type="PANTHER" id="PTHR22749">
    <property type="entry name" value="RIBOFLAVIN KINASE/FMN ADENYLYLTRANSFERASE"/>
    <property type="match status" value="1"/>
</dbReference>
<dbReference type="Gene3D" id="3.40.50.620">
    <property type="entry name" value="HUPs"/>
    <property type="match status" value="1"/>
</dbReference>
<dbReference type="EMBL" id="SAUN01000001">
    <property type="protein sequence ID" value="RVX38032.1"/>
    <property type="molecule type" value="Genomic_DNA"/>
</dbReference>
<dbReference type="InterPro" id="IPR023468">
    <property type="entry name" value="Riboflavin_kinase"/>
</dbReference>
<dbReference type="InterPro" id="IPR002606">
    <property type="entry name" value="Riboflavin_kinase_bac"/>
</dbReference>
<dbReference type="FunFam" id="3.40.50.620:FF:000021">
    <property type="entry name" value="Riboflavin biosynthesis protein"/>
    <property type="match status" value="1"/>
</dbReference>
<dbReference type="AlphaFoldDB" id="A0A438LX24"/>
<evidence type="ECO:0000256" key="13">
    <source>
        <dbReference type="ARBA" id="ARBA00047880"/>
    </source>
</evidence>
<name>A0A438LX24_9ACTN</name>
<evidence type="ECO:0000256" key="5">
    <source>
        <dbReference type="ARBA" id="ARBA00022643"/>
    </source>
</evidence>
<keyword evidence="8 15" id="KW-0547">Nucleotide-binding</keyword>
<dbReference type="NCBIfam" id="TIGR00083">
    <property type="entry name" value="ribF"/>
    <property type="match status" value="1"/>
</dbReference>
<comment type="function">
    <text evidence="1">Catalyzes the phosphorylation of riboflavin to FMN followed by the adenylation of FMN to FAD.</text>
</comment>
<dbReference type="Proteomes" id="UP000284824">
    <property type="component" value="Unassembled WGS sequence"/>
</dbReference>
<dbReference type="GO" id="GO:0008531">
    <property type="term" value="F:riboflavin kinase activity"/>
    <property type="evidence" value="ECO:0007669"/>
    <property type="project" value="UniProtKB-UniRule"/>
</dbReference>
<dbReference type="PANTHER" id="PTHR22749:SF6">
    <property type="entry name" value="RIBOFLAVIN KINASE"/>
    <property type="match status" value="1"/>
</dbReference>
<keyword evidence="9 15" id="KW-0418">Kinase</keyword>
<dbReference type="SMART" id="SM00904">
    <property type="entry name" value="Flavokinase"/>
    <property type="match status" value="1"/>
</dbReference>
<evidence type="ECO:0000313" key="18">
    <source>
        <dbReference type="Proteomes" id="UP000284824"/>
    </source>
</evidence>
<dbReference type="InterPro" id="IPR023465">
    <property type="entry name" value="Riboflavin_kinase_dom_sf"/>
</dbReference>
<dbReference type="SUPFAM" id="SSF52374">
    <property type="entry name" value="Nucleotidylyl transferase"/>
    <property type="match status" value="1"/>
</dbReference>
<evidence type="ECO:0000313" key="17">
    <source>
        <dbReference type="EMBL" id="RVX38032.1"/>
    </source>
</evidence>
<dbReference type="GO" id="GO:0005524">
    <property type="term" value="F:ATP binding"/>
    <property type="evidence" value="ECO:0007669"/>
    <property type="project" value="UniProtKB-UniRule"/>
</dbReference>
<dbReference type="InterPro" id="IPR015864">
    <property type="entry name" value="FAD_synthase"/>
</dbReference>
<dbReference type="OrthoDB" id="9803667at2"/>